<dbReference type="SUPFAM" id="SSF50022">
    <property type="entry name" value="ISP domain"/>
    <property type="match status" value="1"/>
</dbReference>
<evidence type="ECO:0000256" key="4">
    <source>
        <dbReference type="ARBA" id="ARBA00023014"/>
    </source>
</evidence>
<keyword evidence="4" id="KW-0411">Iron-sulfur</keyword>
<organism evidence="7 8">
    <name type="scientific">Rubrobacter tropicus</name>
    <dbReference type="NCBI Taxonomy" id="2653851"/>
    <lineage>
        <taxon>Bacteria</taxon>
        <taxon>Bacillati</taxon>
        <taxon>Actinomycetota</taxon>
        <taxon>Rubrobacteria</taxon>
        <taxon>Rubrobacterales</taxon>
        <taxon>Rubrobacteraceae</taxon>
        <taxon>Rubrobacter</taxon>
    </lineage>
</organism>
<dbReference type="Gene3D" id="2.102.10.10">
    <property type="entry name" value="Rieske [2Fe-2S] iron-sulphur domain"/>
    <property type="match status" value="1"/>
</dbReference>
<evidence type="ECO:0000313" key="7">
    <source>
        <dbReference type="EMBL" id="QIN81565.1"/>
    </source>
</evidence>
<dbReference type="RefSeq" id="WP_166173065.1">
    <property type="nucleotide sequence ID" value="NZ_CP045119.1"/>
</dbReference>
<sequence length="172" mass="19316">MEARKKTAREVERHIVARVGDVPEGEHRIFSVAGREIGIFNVRGEYFALRNRCPHLGGPLCEGEVLGLVYSSKPGDVRFDGSKRLITCPWHGWEFDVKTGQSYFNPRLKARRYTVETSVGEASRERQEAVPENPDELEPGPYKAEVLQVKEEGEYLVVAMPKSTAGRERGAS</sequence>
<feature type="domain" description="Rieske" evidence="6">
    <location>
        <begin position="14"/>
        <end position="124"/>
    </location>
</feature>
<evidence type="ECO:0000256" key="1">
    <source>
        <dbReference type="ARBA" id="ARBA00022714"/>
    </source>
</evidence>
<evidence type="ECO:0000313" key="8">
    <source>
        <dbReference type="Proteomes" id="UP000501452"/>
    </source>
</evidence>
<dbReference type="PANTHER" id="PTHR21496:SF23">
    <property type="entry name" value="3-PHENYLPROPIONATE_CINNAMIC ACID DIOXYGENASE FERREDOXIN SUBUNIT"/>
    <property type="match status" value="1"/>
</dbReference>
<keyword evidence="2" id="KW-0479">Metal-binding</keyword>
<accession>A0A6G8Q515</accession>
<dbReference type="GO" id="GO:0016705">
    <property type="term" value="F:oxidoreductase activity, acting on paired donors, with incorporation or reduction of molecular oxygen"/>
    <property type="evidence" value="ECO:0007669"/>
    <property type="project" value="UniProtKB-ARBA"/>
</dbReference>
<dbReference type="PANTHER" id="PTHR21496">
    <property type="entry name" value="FERREDOXIN-RELATED"/>
    <property type="match status" value="1"/>
</dbReference>
<keyword evidence="3" id="KW-0408">Iron</keyword>
<keyword evidence="1" id="KW-0001">2Fe-2S</keyword>
<dbReference type="EMBL" id="CP045119">
    <property type="protein sequence ID" value="QIN81565.1"/>
    <property type="molecule type" value="Genomic_DNA"/>
</dbReference>
<protein>
    <submittedName>
        <fullName evidence="7">Rieske 2Fe-2S domain-containing protein</fullName>
    </submittedName>
</protein>
<dbReference type="GO" id="GO:0046872">
    <property type="term" value="F:metal ion binding"/>
    <property type="evidence" value="ECO:0007669"/>
    <property type="project" value="UniProtKB-KW"/>
</dbReference>
<dbReference type="GO" id="GO:0051537">
    <property type="term" value="F:2 iron, 2 sulfur cluster binding"/>
    <property type="evidence" value="ECO:0007669"/>
    <property type="project" value="UniProtKB-KW"/>
</dbReference>
<dbReference type="Pfam" id="PF00355">
    <property type="entry name" value="Rieske"/>
    <property type="match status" value="1"/>
</dbReference>
<dbReference type="InterPro" id="IPR036922">
    <property type="entry name" value="Rieske_2Fe-2S_sf"/>
</dbReference>
<name>A0A6G8Q515_9ACTN</name>
<evidence type="ECO:0000259" key="6">
    <source>
        <dbReference type="PROSITE" id="PS51296"/>
    </source>
</evidence>
<evidence type="ECO:0000256" key="3">
    <source>
        <dbReference type="ARBA" id="ARBA00023004"/>
    </source>
</evidence>
<evidence type="ECO:0000256" key="5">
    <source>
        <dbReference type="SAM" id="MobiDB-lite"/>
    </source>
</evidence>
<dbReference type="InterPro" id="IPR017941">
    <property type="entry name" value="Rieske_2Fe-2S"/>
</dbReference>
<dbReference type="KEGG" id="rub:GBA63_02180"/>
<keyword evidence="8" id="KW-1185">Reference proteome</keyword>
<dbReference type="GO" id="GO:0004497">
    <property type="term" value="F:monooxygenase activity"/>
    <property type="evidence" value="ECO:0007669"/>
    <property type="project" value="UniProtKB-ARBA"/>
</dbReference>
<dbReference type="AlphaFoldDB" id="A0A6G8Q515"/>
<feature type="region of interest" description="Disordered" evidence="5">
    <location>
        <begin position="116"/>
        <end position="142"/>
    </location>
</feature>
<evidence type="ECO:0000256" key="2">
    <source>
        <dbReference type="ARBA" id="ARBA00022723"/>
    </source>
</evidence>
<gene>
    <name evidence="7" type="ORF">GBA63_02180</name>
</gene>
<dbReference type="PROSITE" id="PS51296">
    <property type="entry name" value="RIESKE"/>
    <property type="match status" value="1"/>
</dbReference>
<dbReference type="Proteomes" id="UP000501452">
    <property type="component" value="Chromosome"/>
</dbReference>
<proteinExistence type="predicted"/>
<reference evidence="7 8" key="1">
    <citation type="submission" date="2019-10" db="EMBL/GenBank/DDBJ databases">
        <title>Rubrobacter sp nov SCSIO 52090 isolated from a deep-sea sediment in the South China Sea.</title>
        <authorList>
            <person name="Chen R.W."/>
        </authorList>
    </citation>
    <scope>NUCLEOTIDE SEQUENCE [LARGE SCALE GENOMIC DNA]</scope>
    <source>
        <strain evidence="7 8">SCSIO 52909</strain>
    </source>
</reference>